<evidence type="ECO:0000259" key="2">
    <source>
        <dbReference type="Pfam" id="PF26426"/>
    </source>
</evidence>
<name>M0EKI6_9EURY</name>
<organism evidence="3 4">
    <name type="scientific">Halorubrum californiense DSM 19288</name>
    <dbReference type="NCBI Taxonomy" id="1227465"/>
    <lineage>
        <taxon>Archaea</taxon>
        <taxon>Methanobacteriati</taxon>
        <taxon>Methanobacteriota</taxon>
        <taxon>Stenosarchaea group</taxon>
        <taxon>Halobacteria</taxon>
        <taxon>Halobacteriales</taxon>
        <taxon>Haloferacaceae</taxon>
        <taxon>Halorubrum</taxon>
    </lineage>
</organism>
<dbReference type="EMBL" id="AOJK01000009">
    <property type="protein sequence ID" value="ELZ48260.1"/>
    <property type="molecule type" value="Genomic_DNA"/>
</dbReference>
<dbReference type="AlphaFoldDB" id="M0EKI6"/>
<proteinExistence type="predicted"/>
<dbReference type="PATRIC" id="fig|1227465.4.peg.327"/>
<protein>
    <recommendedName>
        <fullName evidence="2">DUF8116 domain-containing protein</fullName>
    </recommendedName>
</protein>
<feature type="region of interest" description="Disordered" evidence="1">
    <location>
        <begin position="1"/>
        <end position="27"/>
    </location>
</feature>
<dbReference type="Proteomes" id="UP000011586">
    <property type="component" value="Unassembled WGS sequence"/>
</dbReference>
<evidence type="ECO:0000313" key="3">
    <source>
        <dbReference type="EMBL" id="ELZ48260.1"/>
    </source>
</evidence>
<gene>
    <name evidence="3" type="ORF">C463_01691</name>
</gene>
<sequence>MSERLTCVRPARSRFEPRGDGPGPNGYLASGPQIGITVLRLLRLTTPADFAAWYTAGRAYTTGVAEGMGFAGVDELDADRIARRLRTAPDELTPAEARSVAATLLADGAFSEPYCEWLPTWYELALIAPVRYCDWRLRRVAGRVAERASVTATAPRFSRPTDVRIDGAPALSRVSGFRERFLLADSLLHLEWFAHVAAADGIEVPDGLVARTREESLSYYGGERDRLSPDVRRFQRHLFADDRWVRRVDEAYDLDSALFGLWERLLRDERRRLGGD</sequence>
<evidence type="ECO:0000256" key="1">
    <source>
        <dbReference type="SAM" id="MobiDB-lite"/>
    </source>
</evidence>
<accession>M0EKI6</accession>
<keyword evidence="4" id="KW-1185">Reference proteome</keyword>
<evidence type="ECO:0000313" key="4">
    <source>
        <dbReference type="Proteomes" id="UP000011586"/>
    </source>
</evidence>
<dbReference type="STRING" id="1227465.C463_01691"/>
<reference evidence="3 4" key="1">
    <citation type="journal article" date="2014" name="PLoS Genet.">
        <title>Phylogenetically driven sequencing of extremely halophilic archaea reveals strategies for static and dynamic osmo-response.</title>
        <authorList>
            <person name="Becker E.A."/>
            <person name="Seitzer P.M."/>
            <person name="Tritt A."/>
            <person name="Larsen D."/>
            <person name="Krusor M."/>
            <person name="Yao A.I."/>
            <person name="Wu D."/>
            <person name="Madern D."/>
            <person name="Eisen J.A."/>
            <person name="Darling A.E."/>
            <person name="Facciotti M.T."/>
        </authorList>
    </citation>
    <scope>NUCLEOTIDE SEQUENCE [LARGE SCALE GENOMIC DNA]</scope>
    <source>
        <strain evidence="3 4">DSM 19288</strain>
    </source>
</reference>
<comment type="caution">
    <text evidence="3">The sequence shown here is derived from an EMBL/GenBank/DDBJ whole genome shotgun (WGS) entry which is preliminary data.</text>
</comment>
<feature type="domain" description="DUF8116" evidence="2">
    <location>
        <begin position="36"/>
        <end position="274"/>
    </location>
</feature>
<dbReference type="InterPro" id="IPR058429">
    <property type="entry name" value="DUF8116"/>
</dbReference>
<dbReference type="Pfam" id="PF26426">
    <property type="entry name" value="DUF8116"/>
    <property type="match status" value="1"/>
</dbReference>